<name>A0A6I2UZF2_9FIRM</name>
<evidence type="ECO:0000256" key="3">
    <source>
        <dbReference type="ARBA" id="ARBA00022801"/>
    </source>
</evidence>
<dbReference type="PANTHER" id="PTHR32060">
    <property type="entry name" value="TAIL-SPECIFIC PROTEASE"/>
    <property type="match status" value="1"/>
</dbReference>
<dbReference type="PANTHER" id="PTHR32060:SF30">
    <property type="entry name" value="CARBOXY-TERMINAL PROCESSING PROTEASE CTPA"/>
    <property type="match status" value="1"/>
</dbReference>
<dbReference type="PROSITE" id="PS50106">
    <property type="entry name" value="PDZ"/>
    <property type="match status" value="1"/>
</dbReference>
<dbReference type="Proteomes" id="UP000430222">
    <property type="component" value="Unassembled WGS sequence"/>
</dbReference>
<keyword evidence="4 5" id="KW-0720">Serine protease</keyword>
<keyword evidence="2 5" id="KW-0645">Protease</keyword>
<feature type="domain" description="PDZ" evidence="6">
    <location>
        <begin position="87"/>
        <end position="170"/>
    </location>
</feature>
<sequence>MSKKKIAFGIVVTALISSLLTLAGLAVLLGLNGPRAVDLARFLGVKRLIETRYVNEVDPSDLMDGAIDGMVKSLGDPHSIYMKADMYKALKEHTAGEFGGIGVTMGFKDNKVTIVSVLEGTPGEAAGLRTNDEIVAVDGRPVTDFQPEEVAMHIRGEVGTEVRLMIHREGSADQEYTIRRDTITIRSVKGKMLDGTDMGYIRIASFGEHTGAEFREEYEKLEQAGMQGLILDLRENPGGLITSCVEVADQIVPKGPIVSVVQRDGSREEHDSTLEEPKLPIVVLIDGNSASASEILAGALQDTGAATLVGTKSYGKGSVQVVVPLFHDDGLKLTIAKYYTPNGRCIDGIGIEPDVEIAFQDGDTSDVQLQKAEEVLRQKLP</sequence>
<dbReference type="InterPro" id="IPR001478">
    <property type="entry name" value="PDZ"/>
</dbReference>
<dbReference type="SMART" id="SM00245">
    <property type="entry name" value="TSPc"/>
    <property type="match status" value="1"/>
</dbReference>
<reference evidence="7 8" key="1">
    <citation type="submission" date="2019-08" db="EMBL/GenBank/DDBJ databases">
        <title>In-depth cultivation of the pig gut microbiome towards novel bacterial diversity and tailored functional studies.</title>
        <authorList>
            <person name="Wylensek D."/>
            <person name="Hitch T.C.A."/>
            <person name="Clavel T."/>
        </authorList>
    </citation>
    <scope>NUCLEOTIDE SEQUENCE [LARGE SCALE GENOMIC DNA]</scope>
    <source>
        <strain evidence="8">WCA-380-WT-3B3</strain>
    </source>
</reference>
<protein>
    <submittedName>
        <fullName evidence="7">S41 family peptidase</fullName>
    </submittedName>
</protein>
<dbReference type="Gene3D" id="3.90.226.10">
    <property type="entry name" value="2-enoyl-CoA Hydratase, Chain A, domain 1"/>
    <property type="match status" value="1"/>
</dbReference>
<dbReference type="GO" id="GO:0004175">
    <property type="term" value="F:endopeptidase activity"/>
    <property type="evidence" value="ECO:0007669"/>
    <property type="project" value="TreeGrafter"/>
</dbReference>
<dbReference type="InterPro" id="IPR029045">
    <property type="entry name" value="ClpP/crotonase-like_dom_sf"/>
</dbReference>
<dbReference type="CDD" id="cd06782">
    <property type="entry name" value="cpPDZ_CPP-like"/>
    <property type="match status" value="1"/>
</dbReference>
<dbReference type="RefSeq" id="WP_154621505.1">
    <property type="nucleotide sequence ID" value="NZ_VUNL01000015.1"/>
</dbReference>
<dbReference type="SUPFAM" id="SSF52096">
    <property type="entry name" value="ClpP/crotonase"/>
    <property type="match status" value="1"/>
</dbReference>
<evidence type="ECO:0000256" key="4">
    <source>
        <dbReference type="ARBA" id="ARBA00022825"/>
    </source>
</evidence>
<dbReference type="AlphaFoldDB" id="A0A6I2UZF2"/>
<dbReference type="Gene3D" id="2.30.42.10">
    <property type="match status" value="1"/>
</dbReference>
<dbReference type="CDD" id="cd07560">
    <property type="entry name" value="Peptidase_S41_CPP"/>
    <property type="match status" value="1"/>
</dbReference>
<evidence type="ECO:0000313" key="8">
    <source>
        <dbReference type="Proteomes" id="UP000430222"/>
    </source>
</evidence>
<dbReference type="Pfam" id="PF03572">
    <property type="entry name" value="Peptidase_S41"/>
    <property type="match status" value="1"/>
</dbReference>
<organism evidence="7 8">
    <name type="scientific">Selenomonas montiformis</name>
    <dbReference type="NCBI Taxonomy" id="2652285"/>
    <lineage>
        <taxon>Bacteria</taxon>
        <taxon>Bacillati</taxon>
        <taxon>Bacillota</taxon>
        <taxon>Negativicutes</taxon>
        <taxon>Selenomonadales</taxon>
        <taxon>Selenomonadaceae</taxon>
        <taxon>Selenomonas</taxon>
    </lineage>
</organism>
<proteinExistence type="inferred from homology"/>
<dbReference type="GO" id="GO:0008236">
    <property type="term" value="F:serine-type peptidase activity"/>
    <property type="evidence" value="ECO:0007669"/>
    <property type="project" value="UniProtKB-KW"/>
</dbReference>
<dbReference type="GO" id="GO:0030288">
    <property type="term" value="C:outer membrane-bounded periplasmic space"/>
    <property type="evidence" value="ECO:0007669"/>
    <property type="project" value="TreeGrafter"/>
</dbReference>
<comment type="similarity">
    <text evidence="1 5">Belongs to the peptidase S41A family.</text>
</comment>
<evidence type="ECO:0000256" key="2">
    <source>
        <dbReference type="ARBA" id="ARBA00022670"/>
    </source>
</evidence>
<dbReference type="SMART" id="SM00228">
    <property type="entry name" value="PDZ"/>
    <property type="match status" value="1"/>
</dbReference>
<evidence type="ECO:0000313" key="7">
    <source>
        <dbReference type="EMBL" id="MSV25745.1"/>
    </source>
</evidence>
<comment type="caution">
    <text evidence="7">The sequence shown here is derived from an EMBL/GenBank/DDBJ whole genome shotgun (WGS) entry which is preliminary data.</text>
</comment>
<dbReference type="Pfam" id="PF22694">
    <property type="entry name" value="CtpB_N-like"/>
    <property type="match status" value="1"/>
</dbReference>
<keyword evidence="3 5" id="KW-0378">Hydrolase</keyword>
<dbReference type="InterPro" id="IPR055210">
    <property type="entry name" value="CtpA/B_N"/>
</dbReference>
<evidence type="ECO:0000259" key="6">
    <source>
        <dbReference type="PROSITE" id="PS50106"/>
    </source>
</evidence>
<gene>
    <name evidence="7" type="ORF">FYJ78_11355</name>
</gene>
<accession>A0A6I2UZF2</accession>
<evidence type="ECO:0000256" key="1">
    <source>
        <dbReference type="ARBA" id="ARBA00009179"/>
    </source>
</evidence>
<dbReference type="GO" id="GO:0007165">
    <property type="term" value="P:signal transduction"/>
    <property type="evidence" value="ECO:0007669"/>
    <property type="project" value="TreeGrafter"/>
</dbReference>
<keyword evidence="8" id="KW-1185">Reference proteome</keyword>
<dbReference type="EMBL" id="VUNL01000015">
    <property type="protein sequence ID" value="MSV25745.1"/>
    <property type="molecule type" value="Genomic_DNA"/>
</dbReference>
<dbReference type="NCBIfam" id="TIGR00225">
    <property type="entry name" value="prc"/>
    <property type="match status" value="1"/>
</dbReference>
<dbReference type="Pfam" id="PF13180">
    <property type="entry name" value="PDZ_2"/>
    <property type="match status" value="1"/>
</dbReference>
<dbReference type="GO" id="GO:0006508">
    <property type="term" value="P:proteolysis"/>
    <property type="evidence" value="ECO:0007669"/>
    <property type="project" value="UniProtKB-KW"/>
</dbReference>
<dbReference type="InterPro" id="IPR005151">
    <property type="entry name" value="Tail-specific_protease"/>
</dbReference>
<dbReference type="Gene3D" id="3.30.750.44">
    <property type="match status" value="1"/>
</dbReference>
<evidence type="ECO:0000256" key="5">
    <source>
        <dbReference type="RuleBase" id="RU004404"/>
    </source>
</evidence>
<dbReference type="InterPro" id="IPR004447">
    <property type="entry name" value="Peptidase_S41A"/>
</dbReference>
<dbReference type="SUPFAM" id="SSF50156">
    <property type="entry name" value="PDZ domain-like"/>
    <property type="match status" value="1"/>
</dbReference>
<dbReference type="InterPro" id="IPR036034">
    <property type="entry name" value="PDZ_sf"/>
</dbReference>